<dbReference type="EMBL" id="AMZO01000002">
    <property type="protein sequence ID" value="ELR67288.1"/>
    <property type="molecule type" value="Genomic_DNA"/>
</dbReference>
<dbReference type="Gene3D" id="1.10.287.950">
    <property type="entry name" value="Methyl-accepting chemotaxis protein"/>
    <property type="match status" value="1"/>
</dbReference>
<dbReference type="SMART" id="SM00304">
    <property type="entry name" value="HAMP"/>
    <property type="match status" value="1"/>
</dbReference>
<evidence type="ECO:0000256" key="3">
    <source>
        <dbReference type="ARBA" id="ARBA00029447"/>
    </source>
</evidence>
<dbReference type="RefSeq" id="WP_007461635.1">
    <property type="nucleotide sequence ID" value="NZ_AMZO01000002.1"/>
</dbReference>
<dbReference type="GO" id="GO:0007165">
    <property type="term" value="P:signal transduction"/>
    <property type="evidence" value="ECO:0007669"/>
    <property type="project" value="UniProtKB-KW"/>
</dbReference>
<dbReference type="Proteomes" id="UP000011134">
    <property type="component" value="Unassembled WGS sequence"/>
</dbReference>
<dbReference type="Pfam" id="PF00015">
    <property type="entry name" value="MCPsignal"/>
    <property type="match status" value="1"/>
</dbReference>
<dbReference type="AlphaFoldDB" id="L8JGD0"/>
<dbReference type="CDD" id="cd11386">
    <property type="entry name" value="MCP_signal"/>
    <property type="match status" value="1"/>
</dbReference>
<dbReference type="CDD" id="cd06225">
    <property type="entry name" value="HAMP"/>
    <property type="match status" value="1"/>
</dbReference>
<evidence type="ECO:0000256" key="4">
    <source>
        <dbReference type="PROSITE-ProRule" id="PRU00284"/>
    </source>
</evidence>
<protein>
    <submittedName>
        <fullName evidence="8">Methyl-accepting chemotaxis protein</fullName>
    </submittedName>
</protein>
<evidence type="ECO:0000259" key="6">
    <source>
        <dbReference type="PROSITE" id="PS50111"/>
    </source>
</evidence>
<proteinExistence type="inferred from homology"/>
<dbReference type="PROSITE" id="PS50111">
    <property type="entry name" value="CHEMOTAXIS_TRANSDUC_2"/>
    <property type="match status" value="1"/>
</dbReference>
<comment type="subcellular location">
    <subcellularLocation>
        <location evidence="1">Membrane</location>
    </subcellularLocation>
</comment>
<dbReference type="Pfam" id="PF00672">
    <property type="entry name" value="HAMP"/>
    <property type="match status" value="1"/>
</dbReference>
<dbReference type="PANTHER" id="PTHR32089:SF65">
    <property type="entry name" value="CHEMOTAXIS SIGNAL TRANSDUCTION SYSTEM METHYL ACCEPTING SENSORY TRANSDUCER"/>
    <property type="match status" value="1"/>
</dbReference>
<keyword evidence="5" id="KW-0812">Transmembrane</keyword>
<organism evidence="8 9">
    <name type="scientific">Photobacterium marinum</name>
    <dbReference type="NCBI Taxonomy" id="1056511"/>
    <lineage>
        <taxon>Bacteria</taxon>
        <taxon>Pseudomonadati</taxon>
        <taxon>Pseudomonadota</taxon>
        <taxon>Gammaproteobacteria</taxon>
        <taxon>Vibrionales</taxon>
        <taxon>Vibrionaceae</taxon>
        <taxon>Photobacterium</taxon>
    </lineage>
</organism>
<feature type="domain" description="Methyl-accepting transducer" evidence="6">
    <location>
        <begin position="212"/>
        <end position="448"/>
    </location>
</feature>
<evidence type="ECO:0000256" key="1">
    <source>
        <dbReference type="ARBA" id="ARBA00004370"/>
    </source>
</evidence>
<name>L8JGD0_9GAMM</name>
<dbReference type="GO" id="GO:0006935">
    <property type="term" value="P:chemotaxis"/>
    <property type="evidence" value="ECO:0007669"/>
    <property type="project" value="InterPro"/>
</dbReference>
<dbReference type="FunFam" id="1.10.287.950:FF:000001">
    <property type="entry name" value="Methyl-accepting chemotaxis sensory transducer"/>
    <property type="match status" value="1"/>
</dbReference>
<reference evidence="8 9" key="1">
    <citation type="submission" date="2012-12" db="EMBL/GenBank/DDBJ databases">
        <title>Genome Assembly of Photobacterium sp. AK15.</title>
        <authorList>
            <person name="Khatri I."/>
            <person name="Vaidya B."/>
            <person name="Srinivas T.N.R."/>
            <person name="Subramanian S."/>
            <person name="Pinnaka A."/>
        </authorList>
    </citation>
    <scope>NUCLEOTIDE SEQUENCE [LARGE SCALE GENOMIC DNA]</scope>
    <source>
        <strain evidence="8 9">AK15</strain>
    </source>
</reference>
<dbReference type="GO" id="GO:0016020">
    <property type="term" value="C:membrane"/>
    <property type="evidence" value="ECO:0007669"/>
    <property type="project" value="UniProtKB-SubCell"/>
</dbReference>
<comment type="similarity">
    <text evidence="3">Belongs to the methyl-accepting chemotaxis (MCP) protein family.</text>
</comment>
<dbReference type="InterPro" id="IPR004089">
    <property type="entry name" value="MCPsignal_dom"/>
</dbReference>
<accession>L8JGD0</accession>
<dbReference type="InterPro" id="IPR004090">
    <property type="entry name" value="Chemotax_Me-accpt_rcpt"/>
</dbReference>
<dbReference type="PATRIC" id="fig|1056511.3.peg.288"/>
<evidence type="ECO:0000256" key="2">
    <source>
        <dbReference type="ARBA" id="ARBA00023224"/>
    </source>
</evidence>
<keyword evidence="5" id="KW-1133">Transmembrane helix</keyword>
<dbReference type="PANTHER" id="PTHR32089">
    <property type="entry name" value="METHYL-ACCEPTING CHEMOTAXIS PROTEIN MCPB"/>
    <property type="match status" value="1"/>
</dbReference>
<feature type="transmembrane region" description="Helical" evidence="5">
    <location>
        <begin position="22"/>
        <end position="44"/>
    </location>
</feature>
<dbReference type="SUPFAM" id="SSF58104">
    <property type="entry name" value="Methyl-accepting chemotaxis protein (MCP) signaling domain"/>
    <property type="match status" value="1"/>
</dbReference>
<dbReference type="InterPro" id="IPR003660">
    <property type="entry name" value="HAMP_dom"/>
</dbReference>
<dbReference type="PRINTS" id="PR00260">
    <property type="entry name" value="CHEMTRNSDUCR"/>
</dbReference>
<dbReference type="GO" id="GO:0004888">
    <property type="term" value="F:transmembrane signaling receptor activity"/>
    <property type="evidence" value="ECO:0007669"/>
    <property type="project" value="InterPro"/>
</dbReference>
<evidence type="ECO:0000259" key="7">
    <source>
        <dbReference type="PROSITE" id="PS50885"/>
    </source>
</evidence>
<comment type="caution">
    <text evidence="8">The sequence shown here is derived from an EMBL/GenBank/DDBJ whole genome shotgun (WGS) entry which is preliminary data.</text>
</comment>
<dbReference type="PROSITE" id="PS50885">
    <property type="entry name" value="HAMP"/>
    <property type="match status" value="1"/>
</dbReference>
<sequence length="492" mass="52894">MREVEFRTVDRLFVKMSINDKFWLLFIAIAAVVVGISGSHYYSALARIEAASLMQAEARVTATVDTIQSVGLSSEVQTQTLARQNIRIVSNNVVSSRQGDVLTAAVTVPGKGTAVLTQSVGSAEDDAKSQARSHFLYSLLVLLPAGLLCYWLATFLGGALWVMYQATRRIADGDLTSRLGFHVGRDEFGIIGFELDRTMDTLSELVETVKESSVTLHGTASTFGQEAQNSEQQINQQYTSLDSVATAMEEMTASAKDIAGIAVQACDQSEQDATKVGQSNEKVQNAIVVITKLSEQTDAASATVNSLNEKATEITEVITTINAISEQTNLLALNAAIEAARAGEQGRGFAVVADEVRTLAGRTQQATVEIQTMIDKLQAETNGISRITEETLEQAYQSREMITEIGDDVNHIAESAKLVMDMSTQIAAAAEQQTAVANDIASELHDIRNQSSVIRSATEQSVSGVQELTDASQALGDILEKYRTVGVNQVNG</sequence>
<feature type="transmembrane region" description="Helical" evidence="5">
    <location>
        <begin position="135"/>
        <end position="164"/>
    </location>
</feature>
<keyword evidence="9" id="KW-1185">Reference proteome</keyword>
<feature type="domain" description="HAMP" evidence="7">
    <location>
        <begin position="154"/>
        <end position="207"/>
    </location>
</feature>
<keyword evidence="2 4" id="KW-0807">Transducer</keyword>
<gene>
    <name evidence="8" type="ORF">C942_01216</name>
</gene>
<evidence type="ECO:0000256" key="5">
    <source>
        <dbReference type="SAM" id="Phobius"/>
    </source>
</evidence>
<evidence type="ECO:0000313" key="8">
    <source>
        <dbReference type="EMBL" id="ELR67288.1"/>
    </source>
</evidence>
<keyword evidence="5" id="KW-0472">Membrane</keyword>
<dbReference type="OrthoDB" id="6757190at2"/>
<evidence type="ECO:0000313" key="9">
    <source>
        <dbReference type="Proteomes" id="UP000011134"/>
    </source>
</evidence>
<dbReference type="SMART" id="SM00283">
    <property type="entry name" value="MA"/>
    <property type="match status" value="1"/>
</dbReference>